<evidence type="ECO:0000256" key="2">
    <source>
        <dbReference type="SAM" id="MobiDB-lite"/>
    </source>
</evidence>
<feature type="coiled-coil region" evidence="1">
    <location>
        <begin position="86"/>
        <end position="113"/>
    </location>
</feature>
<evidence type="ECO:0000313" key="4">
    <source>
        <dbReference type="Proteomes" id="UP001521184"/>
    </source>
</evidence>
<keyword evidence="4" id="KW-1185">Reference proteome</keyword>
<evidence type="ECO:0008006" key="5">
    <source>
        <dbReference type="Google" id="ProtNLM"/>
    </source>
</evidence>
<dbReference type="EMBL" id="JAKEKT020000007">
    <property type="protein sequence ID" value="KAL1649186.1"/>
    <property type="molecule type" value="Genomic_DNA"/>
</dbReference>
<keyword evidence="1" id="KW-0175">Coiled coil</keyword>
<sequence>MDGVEEEPHQPSAQGSLPPIADPVASTTTVSAIQPPDVTADDAMRPADPHPDPASASSEPEIWRLADIVMKRASVPCDDPRLQLSVINFKNAIDRQEEELKRLNADLIHYRSVYDDLKRISERIPEKEAQLQKRVKDLETENSNLGWMLQQLAPAAHTIELQKEQIEQQTARNEQQATQIKQQTTWNEQQATQIEQQNTQIEQQTTRIKQQDTQIEKQATRLEQQKLHVKDLQTELEQLKRRLEQEKAERREDKDRVKQTLERNQRAENHAADSQPFRWRIFKKPDHLDPEENSRHYRLPERPYNRRRSLSPDRSPPDRYARERRTSPPRAPYRPDYEPARHLRGDEPADFDHSKPPLRHPSSYSSVASKPMLGIHKVERSEHVQYPLARSENASASDSRRIFSGPDTVAGAREDDRDLKTNSRCYYALCHKFKVGERCSRDPCSMVHDEAGYS</sequence>
<feature type="compositionally biased region" description="Basic and acidic residues" evidence="2">
    <location>
        <begin position="283"/>
        <end position="304"/>
    </location>
</feature>
<evidence type="ECO:0000256" key="1">
    <source>
        <dbReference type="SAM" id="Coils"/>
    </source>
</evidence>
<feature type="region of interest" description="Disordered" evidence="2">
    <location>
        <begin position="246"/>
        <end position="368"/>
    </location>
</feature>
<feature type="compositionally biased region" description="Basic and acidic residues" evidence="2">
    <location>
        <begin position="42"/>
        <end position="51"/>
    </location>
</feature>
<feature type="compositionally biased region" description="Basic and acidic residues" evidence="2">
    <location>
        <begin position="246"/>
        <end position="271"/>
    </location>
</feature>
<gene>
    <name evidence="3" type="ORF">SLS58_001760</name>
</gene>
<reference evidence="3 4" key="1">
    <citation type="journal article" date="2023" name="Plant Dis.">
        <title>First Report of Diplodia intermedia Causing Canker and Dieback Diseases on Apple Trees in Canada.</title>
        <authorList>
            <person name="Ellouze W."/>
            <person name="Ilyukhin E."/>
            <person name="Sulman M."/>
            <person name="Ali S."/>
        </authorList>
    </citation>
    <scope>NUCLEOTIDE SEQUENCE [LARGE SCALE GENOMIC DNA]</scope>
    <source>
        <strain evidence="3 4">M45-28</strain>
    </source>
</reference>
<feature type="compositionally biased region" description="Basic and acidic residues" evidence="2">
    <location>
        <begin position="315"/>
        <end position="326"/>
    </location>
</feature>
<proteinExistence type="predicted"/>
<feature type="region of interest" description="Disordered" evidence="2">
    <location>
        <begin position="1"/>
        <end position="59"/>
    </location>
</feature>
<comment type="caution">
    <text evidence="3">The sequence shown here is derived from an EMBL/GenBank/DDBJ whole genome shotgun (WGS) entry which is preliminary data.</text>
</comment>
<evidence type="ECO:0000313" key="3">
    <source>
        <dbReference type="EMBL" id="KAL1649186.1"/>
    </source>
</evidence>
<dbReference type="Proteomes" id="UP001521184">
    <property type="component" value="Unassembled WGS sequence"/>
</dbReference>
<accession>A0ABR3U1T4</accession>
<organism evidence="3 4">
    <name type="scientific">Diplodia intermedia</name>
    <dbReference type="NCBI Taxonomy" id="856260"/>
    <lineage>
        <taxon>Eukaryota</taxon>
        <taxon>Fungi</taxon>
        <taxon>Dikarya</taxon>
        <taxon>Ascomycota</taxon>
        <taxon>Pezizomycotina</taxon>
        <taxon>Dothideomycetes</taxon>
        <taxon>Dothideomycetes incertae sedis</taxon>
        <taxon>Botryosphaeriales</taxon>
        <taxon>Botryosphaeriaceae</taxon>
        <taxon>Diplodia</taxon>
    </lineage>
</organism>
<name>A0ABR3U1T4_9PEZI</name>
<protein>
    <recommendedName>
        <fullName evidence="5">C3H1-type domain-containing protein</fullName>
    </recommendedName>
</protein>
<feature type="compositionally biased region" description="Basic and acidic residues" evidence="2">
    <location>
        <begin position="333"/>
        <end position="355"/>
    </location>
</feature>
<feature type="region of interest" description="Disordered" evidence="2">
    <location>
        <begin position="386"/>
        <end position="414"/>
    </location>
</feature>